<proteinExistence type="predicted"/>
<feature type="region of interest" description="Disordered" evidence="1">
    <location>
        <begin position="77"/>
        <end position="101"/>
    </location>
</feature>
<keyword evidence="3" id="KW-1185">Reference proteome</keyword>
<dbReference type="Proteomes" id="UP000637788">
    <property type="component" value="Unassembled WGS sequence"/>
</dbReference>
<organism evidence="2 3">
    <name type="scientific">Streptomyces flaveus</name>
    <dbReference type="NCBI Taxonomy" id="66370"/>
    <lineage>
        <taxon>Bacteria</taxon>
        <taxon>Bacillati</taxon>
        <taxon>Actinomycetota</taxon>
        <taxon>Actinomycetes</taxon>
        <taxon>Kitasatosporales</taxon>
        <taxon>Streptomycetaceae</taxon>
        <taxon>Streptomyces</taxon>
        <taxon>Streptomyces aurantiacus group</taxon>
    </lineage>
</organism>
<reference evidence="2" key="2">
    <citation type="submission" date="2020-09" db="EMBL/GenBank/DDBJ databases">
        <authorList>
            <person name="Sun Q."/>
            <person name="Ohkuma M."/>
        </authorList>
    </citation>
    <scope>NUCLEOTIDE SEQUENCE</scope>
    <source>
        <strain evidence="2">JCM 3035</strain>
    </source>
</reference>
<evidence type="ECO:0000313" key="3">
    <source>
        <dbReference type="Proteomes" id="UP000637788"/>
    </source>
</evidence>
<evidence type="ECO:0000313" key="2">
    <source>
        <dbReference type="EMBL" id="GGK96068.1"/>
    </source>
</evidence>
<dbReference type="EMBL" id="BMPQ01000022">
    <property type="protein sequence ID" value="GGK96068.1"/>
    <property type="molecule type" value="Genomic_DNA"/>
</dbReference>
<sequence length="101" mass="10758">MAVRGPVVQGPQVPDRGRWALWAGRRRVEWGNGPLLKARWTAGTRSVAPDRPTVPLVPCLAVGVRAAEAESVHLLGPHAEGHRSQPGAGRVTGYADARGVR</sequence>
<reference evidence="2" key="1">
    <citation type="journal article" date="2014" name="Int. J. Syst. Evol. Microbiol.">
        <title>Complete genome sequence of Corynebacterium casei LMG S-19264T (=DSM 44701T), isolated from a smear-ripened cheese.</title>
        <authorList>
            <consortium name="US DOE Joint Genome Institute (JGI-PGF)"/>
            <person name="Walter F."/>
            <person name="Albersmeier A."/>
            <person name="Kalinowski J."/>
            <person name="Ruckert C."/>
        </authorList>
    </citation>
    <scope>NUCLEOTIDE SEQUENCE</scope>
    <source>
        <strain evidence="2">JCM 3035</strain>
    </source>
</reference>
<gene>
    <name evidence="2" type="ORF">GCM10010094_66150</name>
</gene>
<accession>A0A917R8U5</accession>
<evidence type="ECO:0000256" key="1">
    <source>
        <dbReference type="SAM" id="MobiDB-lite"/>
    </source>
</evidence>
<name>A0A917R8U5_9ACTN</name>
<dbReference type="AlphaFoldDB" id="A0A917R8U5"/>
<comment type="caution">
    <text evidence="2">The sequence shown here is derived from an EMBL/GenBank/DDBJ whole genome shotgun (WGS) entry which is preliminary data.</text>
</comment>
<protein>
    <submittedName>
        <fullName evidence="2">Uncharacterized protein</fullName>
    </submittedName>
</protein>